<name>A0A0H2RCV9_9AGAM</name>
<reference evidence="3 4" key="1">
    <citation type="submission" date="2015-04" db="EMBL/GenBank/DDBJ databases">
        <title>Complete genome sequence of Schizopora paradoxa KUC8140, a cosmopolitan wood degrader in East Asia.</title>
        <authorList>
            <consortium name="DOE Joint Genome Institute"/>
            <person name="Min B."/>
            <person name="Park H."/>
            <person name="Jang Y."/>
            <person name="Kim J.-J."/>
            <person name="Kim K.H."/>
            <person name="Pangilinan J."/>
            <person name="Lipzen A."/>
            <person name="Riley R."/>
            <person name="Grigoriev I.V."/>
            <person name="Spatafora J.W."/>
            <person name="Choi I.-G."/>
        </authorList>
    </citation>
    <scope>NUCLEOTIDE SEQUENCE [LARGE SCALE GENOMIC DNA]</scope>
    <source>
        <strain evidence="3 4">KUC8140</strain>
    </source>
</reference>
<feature type="compositionally biased region" description="Polar residues" evidence="1">
    <location>
        <begin position="578"/>
        <end position="588"/>
    </location>
</feature>
<feature type="transmembrane region" description="Helical" evidence="2">
    <location>
        <begin position="52"/>
        <end position="74"/>
    </location>
</feature>
<evidence type="ECO:0000313" key="4">
    <source>
        <dbReference type="Proteomes" id="UP000053477"/>
    </source>
</evidence>
<dbReference type="SUPFAM" id="SSF82171">
    <property type="entry name" value="DPP6 N-terminal domain-like"/>
    <property type="match status" value="1"/>
</dbReference>
<keyword evidence="2" id="KW-1133">Transmembrane helix</keyword>
<feature type="compositionally biased region" description="Basic and acidic residues" evidence="1">
    <location>
        <begin position="537"/>
        <end position="559"/>
    </location>
</feature>
<evidence type="ECO:0000256" key="2">
    <source>
        <dbReference type="SAM" id="Phobius"/>
    </source>
</evidence>
<dbReference type="AlphaFoldDB" id="A0A0H2RCV9"/>
<dbReference type="OrthoDB" id="3332150at2759"/>
<dbReference type="EMBL" id="KQ086051">
    <property type="protein sequence ID" value="KLO09609.1"/>
    <property type="molecule type" value="Genomic_DNA"/>
</dbReference>
<sequence length="588" mass="67636">MQKVVSTIPLNAQPIYVRFWVQQGHIALLAIGVALYILGLGIYVVDTQRIITAVIPCILAGVWGCSVLASVVSWESVRNGIMAQTRNHSNKEKVPEKQITDVIIDRGRDKEDSPDLMSPPNEDDERVSAVEAVAYFEEEQNSVNYDTKLVNEYVRRLDATFLKERFESGTFPAFTRACHEFVCLVYDVEHDFAYQILTSSGIRPSAEHAEWSPNGEYLLLRSSMELWLWKTPTHLGKDTFKYLETDFKIRKSTYRYIKWINRSDFLLLMDDNELSIIDRKRGQKEAIHFALPSDYLVRQVFTLDPNLERILCLVEKTVAVNSHVRKHADFIFVFHKPTDAVLPFTPGSRYQPKQKRLLHTNVKNLKMSRSRRHMIVNYCMKHVEDKVQHFAVENSGIPELWCIQDEEGGIDIHVSSRKDTMREIDPPDFWTIEFVDSCEASFIGPYQRIVMFHDNERVFFCRFDDSKDSVQMDWFRWIILKLKSRGFVDPVITWGETYEQPVCFATNIDGDGRIFCTSYQENLSIEASGDRPASVVKDADADKDVVDAEKKVERDESIEHPSVTTRSTKETGDGEKASTANNEPNADT</sequence>
<feature type="compositionally biased region" description="Basic and acidic residues" evidence="1">
    <location>
        <begin position="567"/>
        <end position="576"/>
    </location>
</feature>
<keyword evidence="2" id="KW-0472">Membrane</keyword>
<keyword evidence="2" id="KW-0812">Transmembrane</keyword>
<proteinExistence type="predicted"/>
<accession>A0A0H2RCV9</accession>
<gene>
    <name evidence="3" type="ORF">SCHPADRAFT_559920</name>
</gene>
<keyword evidence="4" id="KW-1185">Reference proteome</keyword>
<protein>
    <submittedName>
        <fullName evidence="3">Uncharacterized protein</fullName>
    </submittedName>
</protein>
<dbReference type="Proteomes" id="UP000053477">
    <property type="component" value="Unassembled WGS sequence"/>
</dbReference>
<feature type="region of interest" description="Disordered" evidence="1">
    <location>
        <begin position="530"/>
        <end position="588"/>
    </location>
</feature>
<organism evidence="3 4">
    <name type="scientific">Schizopora paradoxa</name>
    <dbReference type="NCBI Taxonomy" id="27342"/>
    <lineage>
        <taxon>Eukaryota</taxon>
        <taxon>Fungi</taxon>
        <taxon>Dikarya</taxon>
        <taxon>Basidiomycota</taxon>
        <taxon>Agaricomycotina</taxon>
        <taxon>Agaricomycetes</taxon>
        <taxon>Hymenochaetales</taxon>
        <taxon>Schizoporaceae</taxon>
        <taxon>Schizopora</taxon>
    </lineage>
</organism>
<evidence type="ECO:0000313" key="3">
    <source>
        <dbReference type="EMBL" id="KLO09609.1"/>
    </source>
</evidence>
<dbReference type="InParanoid" id="A0A0H2RCV9"/>
<feature type="transmembrane region" description="Helical" evidence="2">
    <location>
        <begin position="26"/>
        <end position="45"/>
    </location>
</feature>
<evidence type="ECO:0000256" key="1">
    <source>
        <dbReference type="SAM" id="MobiDB-lite"/>
    </source>
</evidence>